<dbReference type="InterPro" id="IPR027815">
    <property type="entry name" value="CSC1/OSCA1-like_cyt"/>
</dbReference>
<feature type="transmembrane region" description="Helical" evidence="9">
    <location>
        <begin position="946"/>
        <end position="963"/>
    </location>
</feature>
<gene>
    <name evidence="13" type="ORF">M407DRAFT_21668</name>
</gene>
<dbReference type="EMBL" id="KN822985">
    <property type="protein sequence ID" value="KIO29276.1"/>
    <property type="molecule type" value="Genomic_DNA"/>
</dbReference>
<feature type="transmembrane region" description="Helical" evidence="9">
    <location>
        <begin position="20"/>
        <end position="37"/>
    </location>
</feature>
<feature type="transmembrane region" description="Helical" evidence="9">
    <location>
        <begin position="669"/>
        <end position="694"/>
    </location>
</feature>
<feature type="coiled-coil region" evidence="7">
    <location>
        <begin position="342"/>
        <end position="369"/>
    </location>
</feature>
<reference evidence="13 14" key="1">
    <citation type="submission" date="2014-04" db="EMBL/GenBank/DDBJ databases">
        <authorList>
            <consortium name="DOE Joint Genome Institute"/>
            <person name="Kuo A."/>
            <person name="Girlanda M."/>
            <person name="Perotto S."/>
            <person name="Kohler A."/>
            <person name="Nagy L.G."/>
            <person name="Floudas D."/>
            <person name="Copeland A."/>
            <person name="Barry K.W."/>
            <person name="Cichocki N."/>
            <person name="Veneault-Fourrey C."/>
            <person name="LaButti K."/>
            <person name="Lindquist E.A."/>
            <person name="Lipzen A."/>
            <person name="Lundell T."/>
            <person name="Morin E."/>
            <person name="Murat C."/>
            <person name="Sun H."/>
            <person name="Tunlid A."/>
            <person name="Henrissat B."/>
            <person name="Grigoriev I.V."/>
            <person name="Hibbett D.S."/>
            <person name="Martin F."/>
            <person name="Nordberg H.P."/>
            <person name="Cantor M.N."/>
            <person name="Hua S.X."/>
        </authorList>
    </citation>
    <scope>NUCLEOTIDE SEQUENCE [LARGE SCALE GENOMIC DNA]</scope>
    <source>
        <strain evidence="13 14">MUT 4182</strain>
    </source>
</reference>
<keyword evidence="5 9" id="KW-1133">Transmembrane helix</keyword>
<name>A0A0C3QMV9_9AGAM</name>
<evidence type="ECO:0000256" key="5">
    <source>
        <dbReference type="ARBA" id="ARBA00022989"/>
    </source>
</evidence>
<keyword evidence="3" id="KW-0813">Transport</keyword>
<dbReference type="PANTHER" id="PTHR13018">
    <property type="entry name" value="PROBABLE MEMBRANE PROTEIN DUF221-RELATED"/>
    <property type="match status" value="1"/>
</dbReference>
<dbReference type="InterPro" id="IPR045122">
    <property type="entry name" value="Csc1-like"/>
</dbReference>
<feature type="compositionally biased region" description="Basic residues" evidence="8">
    <location>
        <begin position="1354"/>
        <end position="1364"/>
    </location>
</feature>
<evidence type="ECO:0000256" key="8">
    <source>
        <dbReference type="SAM" id="MobiDB-lite"/>
    </source>
</evidence>
<keyword evidence="4 9" id="KW-0812">Transmembrane</keyword>
<comment type="similarity">
    <text evidence="2">Belongs to the CSC1 (TC 1.A.17) family.</text>
</comment>
<dbReference type="Pfam" id="PF14703">
    <property type="entry name" value="PHM7_cyt"/>
    <property type="match status" value="1"/>
</dbReference>
<evidence type="ECO:0000259" key="12">
    <source>
        <dbReference type="Pfam" id="PF14703"/>
    </source>
</evidence>
<dbReference type="OrthoDB" id="1689567at2759"/>
<feature type="transmembrane region" description="Helical" evidence="9">
    <location>
        <begin position="805"/>
        <end position="835"/>
    </location>
</feature>
<keyword evidence="7" id="KW-0175">Coiled coil</keyword>
<dbReference type="Pfam" id="PF02714">
    <property type="entry name" value="RSN1_7TM"/>
    <property type="match status" value="1"/>
</dbReference>
<dbReference type="Pfam" id="PF13967">
    <property type="entry name" value="RSN1_TM"/>
    <property type="match status" value="1"/>
</dbReference>
<feature type="region of interest" description="Disordered" evidence="8">
    <location>
        <begin position="1089"/>
        <end position="1136"/>
    </location>
</feature>
<reference evidence="14" key="2">
    <citation type="submission" date="2015-01" db="EMBL/GenBank/DDBJ databases">
        <title>Evolutionary Origins and Diversification of the Mycorrhizal Mutualists.</title>
        <authorList>
            <consortium name="DOE Joint Genome Institute"/>
            <consortium name="Mycorrhizal Genomics Consortium"/>
            <person name="Kohler A."/>
            <person name="Kuo A."/>
            <person name="Nagy L.G."/>
            <person name="Floudas D."/>
            <person name="Copeland A."/>
            <person name="Barry K.W."/>
            <person name="Cichocki N."/>
            <person name="Veneault-Fourrey C."/>
            <person name="LaButti K."/>
            <person name="Lindquist E.A."/>
            <person name="Lipzen A."/>
            <person name="Lundell T."/>
            <person name="Morin E."/>
            <person name="Murat C."/>
            <person name="Riley R."/>
            <person name="Ohm R."/>
            <person name="Sun H."/>
            <person name="Tunlid A."/>
            <person name="Henrissat B."/>
            <person name="Grigoriev I.V."/>
            <person name="Hibbett D.S."/>
            <person name="Martin F."/>
        </authorList>
    </citation>
    <scope>NUCLEOTIDE SEQUENCE [LARGE SCALE GENOMIC DNA]</scope>
    <source>
        <strain evidence="14">MUT 4182</strain>
    </source>
</reference>
<feature type="transmembrane region" description="Helical" evidence="9">
    <location>
        <begin position="856"/>
        <end position="876"/>
    </location>
</feature>
<feature type="compositionally biased region" description="Polar residues" evidence="8">
    <location>
        <begin position="1395"/>
        <end position="1404"/>
    </location>
</feature>
<comment type="subcellular location">
    <subcellularLocation>
        <location evidence="1">Membrane</location>
        <topology evidence="1">Multi-pass membrane protein</topology>
    </subcellularLocation>
</comment>
<evidence type="ECO:0000259" key="10">
    <source>
        <dbReference type="Pfam" id="PF02714"/>
    </source>
</evidence>
<keyword evidence="14" id="KW-1185">Reference proteome</keyword>
<dbReference type="GO" id="GO:0005227">
    <property type="term" value="F:calcium-activated cation channel activity"/>
    <property type="evidence" value="ECO:0007669"/>
    <property type="project" value="InterPro"/>
</dbReference>
<feature type="transmembrane region" description="Helical" evidence="9">
    <location>
        <begin position="759"/>
        <end position="785"/>
    </location>
</feature>
<evidence type="ECO:0000256" key="3">
    <source>
        <dbReference type="ARBA" id="ARBA00022448"/>
    </source>
</evidence>
<evidence type="ECO:0000256" key="1">
    <source>
        <dbReference type="ARBA" id="ARBA00004141"/>
    </source>
</evidence>
<feature type="region of interest" description="Disordered" evidence="8">
    <location>
        <begin position="500"/>
        <end position="536"/>
    </location>
</feature>
<feature type="domain" description="CSC1/OSCA1-like 7TM region" evidence="10">
    <location>
        <begin position="664"/>
        <end position="936"/>
    </location>
</feature>
<feature type="region of interest" description="Disordered" evidence="8">
    <location>
        <begin position="1528"/>
        <end position="1547"/>
    </location>
</feature>
<feature type="region of interest" description="Disordered" evidence="8">
    <location>
        <begin position="389"/>
        <end position="450"/>
    </location>
</feature>
<feature type="compositionally biased region" description="Pro residues" evidence="8">
    <location>
        <begin position="986"/>
        <end position="996"/>
    </location>
</feature>
<dbReference type="GO" id="GO:0005886">
    <property type="term" value="C:plasma membrane"/>
    <property type="evidence" value="ECO:0007669"/>
    <property type="project" value="TreeGrafter"/>
</dbReference>
<evidence type="ECO:0000256" key="2">
    <source>
        <dbReference type="ARBA" id="ARBA00007779"/>
    </source>
</evidence>
<feature type="region of interest" description="Disordered" evidence="8">
    <location>
        <begin position="982"/>
        <end position="1011"/>
    </location>
</feature>
<dbReference type="HOGENOM" id="CLU_002081_0_0_1"/>
<accession>A0A0C3QMV9</accession>
<feature type="transmembrane region" description="Helical" evidence="9">
    <location>
        <begin position="921"/>
        <end position="940"/>
    </location>
</feature>
<evidence type="ECO:0008006" key="15">
    <source>
        <dbReference type="Google" id="ProtNLM"/>
    </source>
</evidence>
<dbReference type="InterPro" id="IPR032880">
    <property type="entry name" value="CSC1/OSCA1-like_N"/>
</dbReference>
<organism evidence="13 14">
    <name type="scientific">Tulasnella calospora MUT 4182</name>
    <dbReference type="NCBI Taxonomy" id="1051891"/>
    <lineage>
        <taxon>Eukaryota</taxon>
        <taxon>Fungi</taxon>
        <taxon>Dikarya</taxon>
        <taxon>Basidiomycota</taxon>
        <taxon>Agaricomycotina</taxon>
        <taxon>Agaricomycetes</taxon>
        <taxon>Cantharellales</taxon>
        <taxon>Tulasnellaceae</taxon>
        <taxon>Tulasnella</taxon>
    </lineage>
</organism>
<feature type="compositionally biased region" description="Polar residues" evidence="8">
    <location>
        <begin position="1026"/>
        <end position="1042"/>
    </location>
</feature>
<dbReference type="Proteomes" id="UP000054248">
    <property type="component" value="Unassembled WGS sequence"/>
</dbReference>
<dbReference type="PANTHER" id="PTHR13018:SF139">
    <property type="entry name" value="PHOSPHATE METABOLISM PROTEIN 7"/>
    <property type="match status" value="1"/>
</dbReference>
<protein>
    <recommendedName>
        <fullName evidence="15">CSC1/OSCA1-like 7TM region domain-containing protein</fullName>
    </recommendedName>
</protein>
<dbReference type="InterPro" id="IPR003864">
    <property type="entry name" value="CSC1/OSCA1-like_7TM"/>
</dbReference>
<evidence type="ECO:0000256" key="9">
    <source>
        <dbReference type="SAM" id="Phobius"/>
    </source>
</evidence>
<evidence type="ECO:0000256" key="6">
    <source>
        <dbReference type="ARBA" id="ARBA00023136"/>
    </source>
</evidence>
<evidence type="ECO:0000256" key="4">
    <source>
        <dbReference type="ARBA" id="ARBA00022692"/>
    </source>
</evidence>
<evidence type="ECO:0000256" key="7">
    <source>
        <dbReference type="SAM" id="Coils"/>
    </source>
</evidence>
<proteinExistence type="inferred from homology"/>
<feature type="transmembrane region" description="Helical" evidence="9">
    <location>
        <begin position="714"/>
        <end position="738"/>
    </location>
</feature>
<feature type="compositionally biased region" description="Basic residues" evidence="8">
    <location>
        <begin position="394"/>
        <end position="407"/>
    </location>
</feature>
<feature type="transmembrane region" description="Helical" evidence="9">
    <location>
        <begin position="171"/>
        <end position="192"/>
    </location>
</feature>
<feature type="domain" description="CSC1/OSCA1-like N-terminal transmembrane" evidence="11">
    <location>
        <begin position="20"/>
        <end position="191"/>
    </location>
</feature>
<evidence type="ECO:0000313" key="14">
    <source>
        <dbReference type="Proteomes" id="UP000054248"/>
    </source>
</evidence>
<evidence type="ECO:0000313" key="13">
    <source>
        <dbReference type="EMBL" id="KIO29276.1"/>
    </source>
</evidence>
<feature type="region of interest" description="Disordered" evidence="8">
    <location>
        <begin position="1296"/>
        <end position="1412"/>
    </location>
</feature>
<feature type="transmembrane region" description="Helical" evidence="9">
    <location>
        <begin position="121"/>
        <end position="143"/>
    </location>
</feature>
<evidence type="ECO:0000259" key="11">
    <source>
        <dbReference type="Pfam" id="PF13967"/>
    </source>
</evidence>
<feature type="domain" description="CSC1/OSCA1-like cytosolic" evidence="12">
    <location>
        <begin position="326"/>
        <end position="650"/>
    </location>
</feature>
<dbReference type="STRING" id="1051891.A0A0C3QMV9"/>
<feature type="region of interest" description="Disordered" evidence="8">
    <location>
        <begin position="1025"/>
        <end position="1062"/>
    </location>
</feature>
<feature type="compositionally biased region" description="Basic residues" evidence="8">
    <location>
        <begin position="1045"/>
        <end position="1061"/>
    </location>
</feature>
<keyword evidence="6 9" id="KW-0472">Membrane</keyword>
<sequence>MATAETRPFSRNYSGLENQTIAAVCIGSFCLTTFELMRRKRRKTKAYKAALKDGTANEVGSVESWEWGYLYQGRVWAKRPSPPLPKLPLAWVKQMITYPERALLPLIGPDSTVYARFLRAAWYFTLVHTFTTLPILLPIHLVYSPDTIPTKSMTRASLSSLIESQSGQKVLVVHLIILAWISSTWIGFLFWICRGAFRYRRQAIKQAADKINEDEERARQNPIPGIDEESRRKMRGWRLRTVMVTNIPSPLRDEKLLKEYFEFYLALVRGEPPAAPGLIAGVVSFFHRFAQARAAREVERDIREIDTEANDGGSRLQNAVGSESEKNESVPVIQKVVVVRKMTELASLLERREEVLKKLEEAHITLARKTLEGVQKWLVKKQEGGKSTATYLKRMSKKEKAARRASVKCKERNSGDENTTSPEPDSAAQPDDNDTTDATHEQEPTEEEDEEALNYLAEVLKPYLEEFGLTEDTSLKAKLAKWTQWLPSSGLYRKVKVEAVPNGGHSRNGSAEGPETEGAAIPTYPPTSPPPNTTPALDSRARVTIWEVLHTVPRHYLDAFQPLIRLNSLFRGATVPAIDYYTTKLGLLTALINESRSRPTSQYIPASTAFVTFADPADAQRAVKILPSHPKNPLACLVTPAPEYGDLDWSRLMTKTFTGEWLKDWVVDLGVWVFTCFWIIPVTLFVSLVSINNLSTLIPGLGDYLNRNPDQLEVLSSLVPTLLVTGLAILVPLILLLISKKAHNIVLLSKLHDQIMTRYHKFLVCNVLIFFCVGVSALQTFLASWKQPVNPLQTVATKFPDAAPFYVGWLIFQTAMHAGLELGLLGLPLLVYPATVLKASTPRRRKAGTRPRTFNFYYWLPNHLIVLFVVFCFAILNPLVIPFAFLYFSVASVVFKHQFLHVYSKAYEMNASVILIRWVRYSLDGVMLSQVIFLALTIILKKDVTAGFAGLFIGLTALVKLYMTSYIRANFAIDQVNEGRAICGVPEPPQPQPQEPQPVTDAEKGDHGLTPATTMENERLVGDQVAGTSSPAQHTSLGSRLNNFFHHHHHPSYPHRRHHRRSSDEHHSSVRFWTWKLPTGAMTFAYTTLPARPNNRHPSNPFRPQRQPSPPPTPSINPGADDTAPPPQPVNPGIISLVSPQPAIYTDPFDHAEQQSSWVDLNASRRHDLVMPHEKRQPWDDAPRYDLTYENPHYTRPIENILWLPVNPCAILDLNETVDVFRALTSEPGAGALGQWINESSSIMVEPAETMNVPQPVTPDPESELGEEVTEIPLFGNERIDLPPTIESRIESIYKEKEQEKPESSDAPSLFGFTRTSTRRKSSSISMTSTQPGPGGRSFSGGTLASVQRGAPKTLRHSTSRLSRHSQPSVSPTSPAPPSSSIGMGHPSQPPVTPQRMQSVTSARSRVRSGSIAASRMSYDPFDHVDLGSQTPFADPNLNIILRSTVRLVGESPDEIPPEFGGLPPTINVTAQDSLPNELRPGAARLVVPETPMTSRTGRARSNSRFSVTAREALVGEVLAEEQIATTERVKKESQESEQGAPRSWVTSWLYNTLRNDE</sequence>
<feature type="compositionally biased region" description="Pro residues" evidence="8">
    <location>
        <begin position="523"/>
        <end position="533"/>
    </location>
</feature>